<feature type="domain" description="Enoyl reductase (ER)" evidence="2">
    <location>
        <begin position="10"/>
        <end position="328"/>
    </location>
</feature>
<dbReference type="AlphaFoldDB" id="D2R6F8"/>
<evidence type="ECO:0000259" key="2">
    <source>
        <dbReference type="SMART" id="SM00829"/>
    </source>
</evidence>
<dbReference type="InterPro" id="IPR013149">
    <property type="entry name" value="ADH-like_C"/>
</dbReference>
<proteinExistence type="predicted"/>
<dbReference type="Pfam" id="PF00107">
    <property type="entry name" value="ADH_zinc_N"/>
    <property type="match status" value="1"/>
</dbReference>
<evidence type="ECO:0000256" key="1">
    <source>
        <dbReference type="ARBA" id="ARBA00022857"/>
    </source>
</evidence>
<dbReference type="InterPro" id="IPR011032">
    <property type="entry name" value="GroES-like_sf"/>
</dbReference>
<keyword evidence="1" id="KW-0521">NADP</keyword>
<dbReference type="HOGENOM" id="CLU_026673_3_1_0"/>
<reference evidence="3 4" key="1">
    <citation type="journal article" date="2009" name="Stand. Genomic Sci.">
        <title>Complete genome sequence of Pirellula staleyi type strain (ATCC 27377).</title>
        <authorList>
            <person name="Clum A."/>
            <person name="Tindall B.J."/>
            <person name="Sikorski J."/>
            <person name="Ivanova N."/>
            <person name="Mavrommatis K."/>
            <person name="Lucas S."/>
            <person name="Glavina del Rio T."/>
            <person name="Nolan M."/>
            <person name="Chen F."/>
            <person name="Tice H."/>
            <person name="Pitluck S."/>
            <person name="Cheng J.F."/>
            <person name="Chertkov O."/>
            <person name="Brettin T."/>
            <person name="Han C."/>
            <person name="Detter J.C."/>
            <person name="Kuske C."/>
            <person name="Bruce D."/>
            <person name="Goodwin L."/>
            <person name="Ovchinikova G."/>
            <person name="Pati A."/>
            <person name="Mikhailova N."/>
            <person name="Chen A."/>
            <person name="Palaniappan K."/>
            <person name="Land M."/>
            <person name="Hauser L."/>
            <person name="Chang Y.J."/>
            <person name="Jeffries C.D."/>
            <person name="Chain P."/>
            <person name="Rohde M."/>
            <person name="Goker M."/>
            <person name="Bristow J."/>
            <person name="Eisen J.A."/>
            <person name="Markowitz V."/>
            <person name="Hugenholtz P."/>
            <person name="Kyrpides N.C."/>
            <person name="Klenk H.P."/>
            <person name="Lapidus A."/>
        </authorList>
    </citation>
    <scope>NUCLEOTIDE SEQUENCE [LARGE SCALE GENOMIC DNA]</scope>
    <source>
        <strain evidence="4">ATCC 27377 / DSM 6068 / ICPB 4128</strain>
    </source>
</reference>
<dbReference type="GO" id="GO:0016491">
    <property type="term" value="F:oxidoreductase activity"/>
    <property type="evidence" value="ECO:0007669"/>
    <property type="project" value="InterPro"/>
</dbReference>
<evidence type="ECO:0000313" key="4">
    <source>
        <dbReference type="Proteomes" id="UP000001887"/>
    </source>
</evidence>
<dbReference type="InterPro" id="IPR013154">
    <property type="entry name" value="ADH-like_N"/>
</dbReference>
<dbReference type="Gene3D" id="3.40.50.720">
    <property type="entry name" value="NAD(P)-binding Rossmann-like Domain"/>
    <property type="match status" value="1"/>
</dbReference>
<dbReference type="InterPro" id="IPR051603">
    <property type="entry name" value="Zinc-ADH_QOR/CCCR"/>
</dbReference>
<dbReference type="eggNOG" id="COG0604">
    <property type="taxonomic scope" value="Bacteria"/>
</dbReference>
<organism evidence="3 4">
    <name type="scientific">Pirellula staleyi (strain ATCC 27377 / DSM 6068 / ICPB 4128)</name>
    <name type="common">Pirella staleyi</name>
    <dbReference type="NCBI Taxonomy" id="530564"/>
    <lineage>
        <taxon>Bacteria</taxon>
        <taxon>Pseudomonadati</taxon>
        <taxon>Planctomycetota</taxon>
        <taxon>Planctomycetia</taxon>
        <taxon>Pirellulales</taxon>
        <taxon>Pirellulaceae</taxon>
        <taxon>Pirellula</taxon>
    </lineage>
</organism>
<dbReference type="SUPFAM" id="SSF51735">
    <property type="entry name" value="NAD(P)-binding Rossmann-fold domains"/>
    <property type="match status" value="1"/>
</dbReference>
<dbReference type="EMBL" id="CP001848">
    <property type="protein sequence ID" value="ADB15536.1"/>
    <property type="molecule type" value="Genomic_DNA"/>
</dbReference>
<dbReference type="PANTHER" id="PTHR44154">
    <property type="entry name" value="QUINONE OXIDOREDUCTASE"/>
    <property type="match status" value="1"/>
</dbReference>
<protein>
    <submittedName>
        <fullName evidence="3">Alcohol dehydrogenase zinc-binding domain protein</fullName>
    </submittedName>
</protein>
<gene>
    <name evidence="3" type="ordered locus">Psta_0851</name>
</gene>
<name>D2R6F8_PIRSD</name>
<keyword evidence="4" id="KW-1185">Reference proteome</keyword>
<dbReference type="Proteomes" id="UP000001887">
    <property type="component" value="Chromosome"/>
</dbReference>
<dbReference type="KEGG" id="psl:Psta_0851"/>
<dbReference type="SMART" id="SM00829">
    <property type="entry name" value="PKS_ER"/>
    <property type="match status" value="1"/>
</dbReference>
<dbReference type="STRING" id="530564.Psta_0851"/>
<dbReference type="PANTHER" id="PTHR44154:SF1">
    <property type="entry name" value="QUINONE OXIDOREDUCTASE"/>
    <property type="match status" value="1"/>
</dbReference>
<sequence length="330" mass="34773">MKAAYITATGPAENITYGDLPTPTIGPQQVLVKVAAVAVNPIDTYLRNGANYWPLPMPFVIGCDLAGTVEAVGSDVKHLKIGNRVWGTNQGLLGRQGTFAEFAAVDENLLYPIPDNVSFDTAAACALVGITAHLGLIREAKLGAGETIFVNGGSGGVGTVVVQLAKAIGARVIATAGDPSKVDALLKLGCDVAVNYKTEDVAAAVKAFAPAGVNVYWETVREPDFDKITSYLAERGRVILMAGRDARPAFPVGPFYVKGCSLHGFVMFKATPEEQQACAVDLNRWMSEGKLKAIISKVFPLSEAAAAHKLQEQNTLQKAGTLAGKIVLHP</sequence>
<dbReference type="InterPro" id="IPR020843">
    <property type="entry name" value="ER"/>
</dbReference>
<dbReference type="OrthoDB" id="9787435at2"/>
<dbReference type="SUPFAM" id="SSF50129">
    <property type="entry name" value="GroES-like"/>
    <property type="match status" value="1"/>
</dbReference>
<evidence type="ECO:0000313" key="3">
    <source>
        <dbReference type="EMBL" id="ADB15536.1"/>
    </source>
</evidence>
<dbReference type="CDD" id="cd08253">
    <property type="entry name" value="zeta_crystallin"/>
    <property type="match status" value="1"/>
</dbReference>
<dbReference type="InterPro" id="IPR036291">
    <property type="entry name" value="NAD(P)-bd_dom_sf"/>
</dbReference>
<accession>D2R6F8</accession>
<dbReference type="Pfam" id="PF08240">
    <property type="entry name" value="ADH_N"/>
    <property type="match status" value="1"/>
</dbReference>
<dbReference type="Gene3D" id="3.90.180.10">
    <property type="entry name" value="Medium-chain alcohol dehydrogenases, catalytic domain"/>
    <property type="match status" value="1"/>
</dbReference>